<evidence type="ECO:0000256" key="1">
    <source>
        <dbReference type="ARBA" id="ARBA00004625"/>
    </source>
</evidence>
<evidence type="ECO:0000256" key="8">
    <source>
        <dbReference type="ARBA" id="ARBA00023031"/>
    </source>
</evidence>
<evidence type="ECO:0000256" key="7">
    <source>
        <dbReference type="ARBA" id="ARBA00022989"/>
    </source>
</evidence>
<keyword evidence="10" id="KW-1038">Host endoplasmic reticulum</keyword>
<keyword evidence="5 13" id="KW-0812">Transmembrane</keyword>
<keyword evidence="9 13" id="KW-0472">Membrane</keyword>
<accession>D7PQV0</accession>
<evidence type="ECO:0000256" key="12">
    <source>
        <dbReference type="ARBA" id="ARBA00033148"/>
    </source>
</evidence>
<dbReference type="GO" id="GO:0046740">
    <property type="term" value="P:transport of virus in host, cell to cell"/>
    <property type="evidence" value="ECO:0007669"/>
    <property type="project" value="UniProtKB-KW"/>
</dbReference>
<dbReference type="GO" id="GO:0044167">
    <property type="term" value="C:host cell endoplasmic reticulum membrane"/>
    <property type="evidence" value="ECO:0007669"/>
    <property type="project" value="UniProtKB-SubCell"/>
</dbReference>
<keyword evidence="4" id="KW-0813">Transport</keyword>
<dbReference type="Pfam" id="PF02495">
    <property type="entry name" value="TGBp3"/>
    <property type="match status" value="1"/>
</dbReference>
<feature type="transmembrane region" description="Helical" evidence="13">
    <location>
        <begin position="6"/>
        <end position="29"/>
    </location>
</feature>
<evidence type="ECO:0000256" key="2">
    <source>
        <dbReference type="ARBA" id="ARBA00010355"/>
    </source>
</evidence>
<keyword evidence="6" id="KW-1043">Host membrane</keyword>
<sequence length="74" mass="7960">MLCSSSLYSSFSLSVLLGLGAVALTLFLLEPGKPSCRITITGHTTVIENCADLAHIPEIIKSFSWTHSDDLCHP</sequence>
<comment type="subcellular location">
    <subcellularLocation>
        <location evidence="1">Host endoplasmic reticulum membrane</location>
    </subcellularLocation>
</comment>
<dbReference type="EMBL" id="GU906791">
    <property type="protein sequence ID" value="ADI70511.1"/>
    <property type="molecule type" value="Genomic_RNA"/>
</dbReference>
<protein>
    <recommendedName>
        <fullName evidence="3">Movement protein TGBp3</fullName>
    </recommendedName>
    <alternativeName>
        <fullName evidence="12">Triple gene block 3 protein</fullName>
    </alternativeName>
</protein>
<keyword evidence="7 13" id="KW-1133">Transmembrane helix</keyword>
<dbReference type="InterPro" id="IPR003411">
    <property type="entry name" value="TGBp3"/>
</dbReference>
<evidence type="ECO:0000256" key="9">
    <source>
        <dbReference type="ARBA" id="ARBA00023136"/>
    </source>
</evidence>
<evidence type="ECO:0000256" key="4">
    <source>
        <dbReference type="ARBA" id="ARBA00022448"/>
    </source>
</evidence>
<evidence type="ECO:0000256" key="11">
    <source>
        <dbReference type="ARBA" id="ARBA00025270"/>
    </source>
</evidence>
<comment type="similarity">
    <text evidence="2">Belongs to the Tymovirales TGBp3 protein family.</text>
</comment>
<name>D7PQV0_9VIRU</name>
<proteinExistence type="inferred from homology"/>
<reference evidence="14" key="1">
    <citation type="submission" date="2010-02" db="EMBL/GenBank/DDBJ databases">
        <title>Identification and characterization of a previously undescribed flexivirus causing a mosaic disease of ash (Fraxinus spp.) in the U.S.A.</title>
        <authorList>
            <person name="Lockhart B.E."/>
            <person name="Mason S.L."/>
            <person name="Machado J.E."/>
        </authorList>
    </citation>
    <scope>NUCLEOTIDE SEQUENCE</scope>
</reference>
<keyword evidence="8" id="KW-0916">Viral movement protein</keyword>
<evidence type="ECO:0000313" key="14">
    <source>
        <dbReference type="EMBL" id="ADI70511.1"/>
    </source>
</evidence>
<comment type="function">
    <text evidence="11">Plays a role in viral cell-to-cell propagation, by facilitating genome transport to neighboring plant cells through plasmosdesmata. May induce the formation of granular vesicles derived from the Endoplasmic reticulum, which align on actin filaments.</text>
</comment>
<evidence type="ECO:0000256" key="13">
    <source>
        <dbReference type="SAM" id="Phobius"/>
    </source>
</evidence>
<organism evidence="14">
    <name type="scientific">White ash mosaic virus</name>
    <dbReference type="NCBI Taxonomy" id="375547"/>
    <lineage>
        <taxon>Viruses</taxon>
        <taxon>Riboviria</taxon>
        <taxon>Orthornavirae</taxon>
        <taxon>Kitrinoviricota</taxon>
        <taxon>Alsuviricetes</taxon>
        <taxon>Tymovirales</taxon>
    </lineage>
</organism>
<evidence type="ECO:0000256" key="6">
    <source>
        <dbReference type="ARBA" id="ARBA00022870"/>
    </source>
</evidence>
<evidence type="ECO:0000256" key="5">
    <source>
        <dbReference type="ARBA" id="ARBA00022692"/>
    </source>
</evidence>
<evidence type="ECO:0000256" key="10">
    <source>
        <dbReference type="ARBA" id="ARBA00023184"/>
    </source>
</evidence>
<evidence type="ECO:0000256" key="3">
    <source>
        <dbReference type="ARBA" id="ARBA00013812"/>
    </source>
</evidence>